<dbReference type="Gene3D" id="3.40.710.10">
    <property type="entry name" value="DD-peptidase/beta-lactamase superfamily"/>
    <property type="match status" value="1"/>
</dbReference>
<dbReference type="InterPro" id="IPR000871">
    <property type="entry name" value="Beta-lactam_class-A"/>
</dbReference>
<dbReference type="SUPFAM" id="SSF56601">
    <property type="entry name" value="beta-lactamase/transpeptidase-like"/>
    <property type="match status" value="1"/>
</dbReference>
<evidence type="ECO:0000256" key="1">
    <source>
        <dbReference type="ARBA" id="ARBA00001526"/>
    </source>
</evidence>
<dbReference type="PANTHER" id="PTHR35333:SF3">
    <property type="entry name" value="BETA-LACTAMASE-TYPE TRANSPEPTIDASE FOLD CONTAINING PROTEIN"/>
    <property type="match status" value="1"/>
</dbReference>
<dbReference type="NCBIfam" id="NF033103">
    <property type="entry name" value="bla_class_A"/>
    <property type="match status" value="1"/>
</dbReference>
<comment type="caution">
    <text evidence="9">The sequence shown here is derived from an EMBL/GenBank/DDBJ whole genome shotgun (WGS) entry which is preliminary data.</text>
</comment>
<feature type="signal peptide" evidence="7">
    <location>
        <begin position="1"/>
        <end position="22"/>
    </location>
</feature>
<keyword evidence="10" id="KW-1185">Reference proteome</keyword>
<name>A0ABR6KPT2_9BACT</name>
<organism evidence="9 10">
    <name type="scientific">Parabacteroides faecis</name>
    <dbReference type="NCBI Taxonomy" id="1217282"/>
    <lineage>
        <taxon>Bacteria</taxon>
        <taxon>Pseudomonadati</taxon>
        <taxon>Bacteroidota</taxon>
        <taxon>Bacteroidia</taxon>
        <taxon>Bacteroidales</taxon>
        <taxon>Tannerellaceae</taxon>
        <taxon>Parabacteroides</taxon>
    </lineage>
</organism>
<evidence type="ECO:0000256" key="7">
    <source>
        <dbReference type="SAM" id="SignalP"/>
    </source>
</evidence>
<dbReference type="GO" id="GO:0008800">
    <property type="term" value="F:beta-lactamase activity"/>
    <property type="evidence" value="ECO:0007669"/>
    <property type="project" value="UniProtKB-EC"/>
</dbReference>
<keyword evidence="7" id="KW-0732">Signal</keyword>
<dbReference type="RefSeq" id="WP_183671578.1">
    <property type="nucleotide sequence ID" value="NZ_BMPB01000008.1"/>
</dbReference>
<proteinExistence type="inferred from homology"/>
<dbReference type="PANTHER" id="PTHR35333">
    <property type="entry name" value="BETA-LACTAMASE"/>
    <property type="match status" value="1"/>
</dbReference>
<reference evidence="9 10" key="1">
    <citation type="submission" date="2020-08" db="EMBL/GenBank/DDBJ databases">
        <title>Genomic Encyclopedia of Type Strains, Phase IV (KMG-IV): sequencing the most valuable type-strain genomes for metagenomic binning, comparative biology and taxonomic classification.</title>
        <authorList>
            <person name="Goeker M."/>
        </authorList>
    </citation>
    <scope>NUCLEOTIDE SEQUENCE [LARGE SCALE GENOMIC DNA]</scope>
    <source>
        <strain evidence="9 10">DSM 102983</strain>
    </source>
</reference>
<evidence type="ECO:0000259" key="8">
    <source>
        <dbReference type="Pfam" id="PF13354"/>
    </source>
</evidence>
<comment type="similarity">
    <text evidence="2 6">Belongs to the class-A beta-lactamase family.</text>
</comment>
<evidence type="ECO:0000256" key="2">
    <source>
        <dbReference type="ARBA" id="ARBA00009009"/>
    </source>
</evidence>
<dbReference type="EC" id="3.5.2.6" evidence="3 6"/>
<evidence type="ECO:0000313" key="9">
    <source>
        <dbReference type="EMBL" id="MBB4623480.1"/>
    </source>
</evidence>
<keyword evidence="4 6" id="KW-0378">Hydrolase</keyword>
<feature type="domain" description="Beta-lactamase class A catalytic" evidence="8">
    <location>
        <begin position="49"/>
        <end position="269"/>
    </location>
</feature>
<gene>
    <name evidence="9" type="ORF">GGQ57_003396</name>
</gene>
<evidence type="ECO:0000256" key="4">
    <source>
        <dbReference type="ARBA" id="ARBA00022801"/>
    </source>
</evidence>
<protein>
    <recommendedName>
        <fullName evidence="3 6">Beta-lactamase</fullName>
        <ecNumber evidence="3 6">3.5.2.6</ecNumber>
    </recommendedName>
</protein>
<dbReference type="EMBL" id="JACHOC010000007">
    <property type="protein sequence ID" value="MBB4623480.1"/>
    <property type="molecule type" value="Genomic_DNA"/>
</dbReference>
<feature type="chain" id="PRO_5047050557" description="Beta-lactamase" evidence="7">
    <location>
        <begin position="23"/>
        <end position="297"/>
    </location>
</feature>
<evidence type="ECO:0000256" key="3">
    <source>
        <dbReference type="ARBA" id="ARBA00012865"/>
    </source>
</evidence>
<dbReference type="Proteomes" id="UP000533637">
    <property type="component" value="Unassembled WGS sequence"/>
</dbReference>
<dbReference type="PROSITE" id="PS00146">
    <property type="entry name" value="BETA_LACTAMASE_A"/>
    <property type="match status" value="1"/>
</dbReference>
<sequence>MKHIRIIFCTLFCFCYIAGLQAQSEQLKANIQEIIKDKKARIGVGIILNGKDTVTVNNEDRYPMMSVFKFHQALAVLNYLQQNNLPLDTQIWIEKEDMIENTYSPLRDKYPQGNVSLPISELLKYTIQLSDNIACDVLFKYIGGPSVADKYIRSLGLQQFSIVITEDDMHLDLSACYLNWSTPLEAARLLDILLTRPLFKEEYQEFIKNIMIECETGKDRLPLPLLKTKAVIGHKTGTSDLNEKGQFIGTNDIGFVLLPDGSRYTVAVFIKDSNESMETNAKIIASISDVIYKYLTE</sequence>
<evidence type="ECO:0000313" key="10">
    <source>
        <dbReference type="Proteomes" id="UP000533637"/>
    </source>
</evidence>
<evidence type="ECO:0000256" key="6">
    <source>
        <dbReference type="RuleBase" id="RU361140"/>
    </source>
</evidence>
<accession>A0ABR6KPT2</accession>
<dbReference type="NCBIfam" id="NF012099">
    <property type="entry name" value="SubclassA2"/>
    <property type="match status" value="1"/>
</dbReference>
<dbReference type="InterPro" id="IPR045155">
    <property type="entry name" value="Beta-lactam_cat"/>
</dbReference>
<keyword evidence="5 6" id="KW-0046">Antibiotic resistance</keyword>
<dbReference type="InterPro" id="IPR023650">
    <property type="entry name" value="Beta-lactam_class-A_AS"/>
</dbReference>
<evidence type="ECO:0000256" key="5">
    <source>
        <dbReference type="ARBA" id="ARBA00023251"/>
    </source>
</evidence>
<dbReference type="InterPro" id="IPR012338">
    <property type="entry name" value="Beta-lactam/transpept-like"/>
</dbReference>
<comment type="catalytic activity">
    <reaction evidence="1 6">
        <text>a beta-lactam + H2O = a substituted beta-amino acid</text>
        <dbReference type="Rhea" id="RHEA:20401"/>
        <dbReference type="ChEBI" id="CHEBI:15377"/>
        <dbReference type="ChEBI" id="CHEBI:35627"/>
        <dbReference type="ChEBI" id="CHEBI:140347"/>
        <dbReference type="EC" id="3.5.2.6"/>
    </reaction>
</comment>
<dbReference type="Pfam" id="PF13354">
    <property type="entry name" value="Beta-lactamase2"/>
    <property type="match status" value="1"/>
</dbReference>